<protein>
    <submittedName>
        <fullName evidence="6">TetR/AcrR family transcriptional regulator</fullName>
    </submittedName>
</protein>
<dbReference type="InterPro" id="IPR009057">
    <property type="entry name" value="Homeodomain-like_sf"/>
</dbReference>
<evidence type="ECO:0000313" key="6">
    <source>
        <dbReference type="EMBL" id="MFG1701698.1"/>
    </source>
</evidence>
<evidence type="ECO:0000256" key="2">
    <source>
        <dbReference type="ARBA" id="ARBA00023125"/>
    </source>
</evidence>
<comment type="caution">
    <text evidence="6">The sequence shown here is derived from an EMBL/GenBank/DDBJ whole genome shotgun (WGS) entry which is preliminary data.</text>
</comment>
<dbReference type="PROSITE" id="PS50977">
    <property type="entry name" value="HTH_TETR_2"/>
    <property type="match status" value="1"/>
</dbReference>
<sequence>MKTVVTGEGVDRNPTGRRMRADARRNYDRLVEVADAVFDEQGAEAALEDIARRADVSIATLYRHFPTRQDLVEVVFLRIADTLRDQATELLGAEDPLAAFVQWLRLHLESGACGRGLAASVLSAKLQAGTPVNTSCLEMKQAGQALLERAQAAGQVRAGVDLGDLLLVVHGIVLINEQLPSSPDRPERMLAVVLDGLRNGRREPPGAHAWSS</sequence>
<evidence type="ECO:0000256" key="4">
    <source>
        <dbReference type="PROSITE-ProRule" id="PRU00335"/>
    </source>
</evidence>
<evidence type="ECO:0000256" key="3">
    <source>
        <dbReference type="ARBA" id="ARBA00023163"/>
    </source>
</evidence>
<keyword evidence="2 4" id="KW-0238">DNA-binding</keyword>
<dbReference type="EMBL" id="JBICRM010000001">
    <property type="protein sequence ID" value="MFG1701698.1"/>
    <property type="molecule type" value="Genomic_DNA"/>
</dbReference>
<dbReference type="InterPro" id="IPR001647">
    <property type="entry name" value="HTH_TetR"/>
</dbReference>
<dbReference type="PANTHER" id="PTHR30055:SF234">
    <property type="entry name" value="HTH-TYPE TRANSCRIPTIONAL REGULATOR BETI"/>
    <property type="match status" value="1"/>
</dbReference>
<dbReference type="PRINTS" id="PR00455">
    <property type="entry name" value="HTHTETR"/>
</dbReference>
<dbReference type="Pfam" id="PF00440">
    <property type="entry name" value="TetR_N"/>
    <property type="match status" value="1"/>
</dbReference>
<keyword evidence="3" id="KW-0804">Transcription</keyword>
<gene>
    <name evidence="6" type="ORF">ACFLIM_00770</name>
</gene>
<dbReference type="SUPFAM" id="SSF46689">
    <property type="entry name" value="Homeodomain-like"/>
    <property type="match status" value="1"/>
</dbReference>
<feature type="DNA-binding region" description="H-T-H motif" evidence="4">
    <location>
        <begin position="46"/>
        <end position="65"/>
    </location>
</feature>
<dbReference type="PANTHER" id="PTHR30055">
    <property type="entry name" value="HTH-TYPE TRANSCRIPTIONAL REGULATOR RUTR"/>
    <property type="match status" value="1"/>
</dbReference>
<organism evidence="6 7">
    <name type="scientific">Nonomuraea marmarensis</name>
    <dbReference type="NCBI Taxonomy" id="3351344"/>
    <lineage>
        <taxon>Bacteria</taxon>
        <taxon>Bacillati</taxon>
        <taxon>Actinomycetota</taxon>
        <taxon>Actinomycetes</taxon>
        <taxon>Streptosporangiales</taxon>
        <taxon>Streptosporangiaceae</taxon>
        <taxon>Nonomuraea</taxon>
    </lineage>
</organism>
<dbReference type="Proteomes" id="UP001603978">
    <property type="component" value="Unassembled WGS sequence"/>
</dbReference>
<evidence type="ECO:0000259" key="5">
    <source>
        <dbReference type="PROSITE" id="PS50977"/>
    </source>
</evidence>
<feature type="domain" description="HTH tetR-type" evidence="5">
    <location>
        <begin position="24"/>
        <end position="83"/>
    </location>
</feature>
<reference evidence="6 7" key="1">
    <citation type="submission" date="2024-10" db="EMBL/GenBank/DDBJ databases">
        <authorList>
            <person name="Topkara A.R."/>
            <person name="Saygin H."/>
        </authorList>
    </citation>
    <scope>NUCLEOTIDE SEQUENCE [LARGE SCALE GENOMIC DNA]</scope>
    <source>
        <strain evidence="6 7">M3C6</strain>
    </source>
</reference>
<name>A0ABW7A3U0_9ACTN</name>
<dbReference type="RefSeq" id="WP_393160739.1">
    <property type="nucleotide sequence ID" value="NZ_JBICRM010000001.1"/>
</dbReference>
<keyword evidence="1" id="KW-0805">Transcription regulation</keyword>
<dbReference type="InterPro" id="IPR049445">
    <property type="entry name" value="TetR_SbtR-like_C"/>
</dbReference>
<dbReference type="SUPFAM" id="SSF48498">
    <property type="entry name" value="Tetracyclin repressor-like, C-terminal domain"/>
    <property type="match status" value="1"/>
</dbReference>
<evidence type="ECO:0000313" key="7">
    <source>
        <dbReference type="Proteomes" id="UP001603978"/>
    </source>
</evidence>
<dbReference type="Gene3D" id="1.10.357.10">
    <property type="entry name" value="Tetracycline Repressor, domain 2"/>
    <property type="match status" value="1"/>
</dbReference>
<keyword evidence="7" id="KW-1185">Reference proteome</keyword>
<proteinExistence type="predicted"/>
<accession>A0ABW7A3U0</accession>
<dbReference type="Pfam" id="PF21597">
    <property type="entry name" value="TetR_C_43"/>
    <property type="match status" value="1"/>
</dbReference>
<evidence type="ECO:0000256" key="1">
    <source>
        <dbReference type="ARBA" id="ARBA00023015"/>
    </source>
</evidence>
<dbReference type="InterPro" id="IPR050109">
    <property type="entry name" value="HTH-type_TetR-like_transc_reg"/>
</dbReference>
<dbReference type="InterPro" id="IPR036271">
    <property type="entry name" value="Tet_transcr_reg_TetR-rel_C_sf"/>
</dbReference>